<dbReference type="PANTHER" id="PTHR12304">
    <property type="entry name" value="INOSINE-URIDINE PREFERRING NUCLEOSIDE HYDROLASE"/>
    <property type="match status" value="1"/>
</dbReference>
<dbReference type="InterPro" id="IPR015910">
    <property type="entry name" value="I/U_nuclsd_hydro_CS"/>
</dbReference>
<reference evidence="4 5" key="1">
    <citation type="submission" date="2016-10" db="EMBL/GenBank/DDBJ databases">
        <authorList>
            <person name="de Groot N.N."/>
        </authorList>
    </citation>
    <scope>NUCLEOTIDE SEQUENCE [LARGE SCALE GENOMIC DNA]</scope>
    <source>
        <strain evidence="4 5">CGMCC 1.5070</strain>
    </source>
</reference>
<dbReference type="InterPro" id="IPR023186">
    <property type="entry name" value="IUNH"/>
</dbReference>
<feature type="domain" description="Inosine/uridine-preferring nucleoside hydrolase" evidence="3">
    <location>
        <begin position="6"/>
        <end position="301"/>
    </location>
</feature>
<name>A0A1H8B4C8_9FIRM</name>
<dbReference type="OrthoDB" id="9797882at2"/>
<dbReference type="GO" id="GO:0045437">
    <property type="term" value="F:uridine nucleosidase activity"/>
    <property type="evidence" value="ECO:0007669"/>
    <property type="project" value="UniProtKB-ARBA"/>
</dbReference>
<keyword evidence="2" id="KW-0326">Glycosidase</keyword>
<dbReference type="PROSITE" id="PS01247">
    <property type="entry name" value="IUNH"/>
    <property type="match status" value="1"/>
</dbReference>
<dbReference type="SUPFAM" id="SSF53590">
    <property type="entry name" value="Nucleoside hydrolase"/>
    <property type="match status" value="1"/>
</dbReference>
<evidence type="ECO:0000313" key="4">
    <source>
        <dbReference type="EMBL" id="SEM77761.1"/>
    </source>
</evidence>
<proteinExistence type="predicted"/>
<evidence type="ECO:0000256" key="1">
    <source>
        <dbReference type="ARBA" id="ARBA00022801"/>
    </source>
</evidence>
<dbReference type="CDD" id="cd02651">
    <property type="entry name" value="nuc_hydro_IU_UC_XIUA"/>
    <property type="match status" value="1"/>
</dbReference>
<evidence type="ECO:0000256" key="2">
    <source>
        <dbReference type="ARBA" id="ARBA00023295"/>
    </source>
</evidence>
<dbReference type="STRING" id="474960.SAMN05216180_1709"/>
<evidence type="ECO:0000313" key="5">
    <source>
        <dbReference type="Proteomes" id="UP000199158"/>
    </source>
</evidence>
<dbReference type="EMBL" id="FOCG01000001">
    <property type="protein sequence ID" value="SEM77761.1"/>
    <property type="molecule type" value="Genomic_DNA"/>
</dbReference>
<dbReference type="GO" id="GO:0006152">
    <property type="term" value="P:purine nucleoside catabolic process"/>
    <property type="evidence" value="ECO:0007669"/>
    <property type="project" value="TreeGrafter"/>
</dbReference>
<dbReference type="InterPro" id="IPR001910">
    <property type="entry name" value="Inosine/uridine_hydrolase_dom"/>
</dbReference>
<dbReference type="NCBIfam" id="NF007417">
    <property type="entry name" value="PRK09955.1"/>
    <property type="match status" value="1"/>
</dbReference>
<keyword evidence="5" id="KW-1185">Reference proteome</keyword>
<dbReference type="RefSeq" id="WP_092753559.1">
    <property type="nucleotide sequence ID" value="NZ_FOCG01000001.1"/>
</dbReference>
<dbReference type="PANTHER" id="PTHR12304:SF4">
    <property type="entry name" value="URIDINE NUCLEOSIDASE"/>
    <property type="match status" value="1"/>
</dbReference>
<dbReference type="GO" id="GO:0008477">
    <property type="term" value="F:purine nucleosidase activity"/>
    <property type="evidence" value="ECO:0007669"/>
    <property type="project" value="TreeGrafter"/>
</dbReference>
<dbReference type="AlphaFoldDB" id="A0A1H8B4C8"/>
<gene>
    <name evidence="4" type="ORF">SAMN05216180_1709</name>
</gene>
<dbReference type="InterPro" id="IPR036452">
    <property type="entry name" value="Ribo_hydro-like"/>
</dbReference>
<dbReference type="Proteomes" id="UP000199158">
    <property type="component" value="Unassembled WGS sequence"/>
</dbReference>
<sequence>MDRRKIILDCDPGHDDAVAIMMAAKHPKLELLGVTVVAGNQTLEKTSRNALNVCQHLGIDVPVCAGCGFPMVRQKQVIADDIHGETGLDGPVFAPLTKQLDPRHGVDFIIETLMASDGDITLVPTGPLTNIAMAMRREPKIVDKIQEIVLMGGAYQLGNMTPAAEFNILADAEAAYVVFTSGRPIVMMGLDLTRQALCYPEIVDRMEKIGNKAAHLFADLMRFFGASQKKVFGWAGGPLHDPTCIAYLIDPTCIETKEMYTEIEIRSEKCYGRTLCDYFNTQHREPNSKVCIKLDQEKFWNIVEECIRLYN</sequence>
<keyword evidence="1" id="KW-0378">Hydrolase</keyword>
<protein>
    <submittedName>
        <fullName evidence="4">Ribosylpyrimidine nucleosidase</fullName>
    </submittedName>
</protein>
<dbReference type="Pfam" id="PF01156">
    <property type="entry name" value="IU_nuc_hydro"/>
    <property type="match status" value="1"/>
</dbReference>
<organism evidence="4 5">
    <name type="scientific">Hydrogenoanaerobacterium saccharovorans</name>
    <dbReference type="NCBI Taxonomy" id="474960"/>
    <lineage>
        <taxon>Bacteria</taxon>
        <taxon>Bacillati</taxon>
        <taxon>Bacillota</taxon>
        <taxon>Clostridia</taxon>
        <taxon>Eubacteriales</taxon>
        <taxon>Oscillospiraceae</taxon>
        <taxon>Hydrogenoanaerobacterium</taxon>
    </lineage>
</organism>
<dbReference type="GO" id="GO:0005829">
    <property type="term" value="C:cytosol"/>
    <property type="evidence" value="ECO:0007669"/>
    <property type="project" value="TreeGrafter"/>
</dbReference>
<dbReference type="Gene3D" id="3.90.245.10">
    <property type="entry name" value="Ribonucleoside hydrolase-like"/>
    <property type="match status" value="1"/>
</dbReference>
<accession>A0A1H8B4C8</accession>
<evidence type="ECO:0000259" key="3">
    <source>
        <dbReference type="Pfam" id="PF01156"/>
    </source>
</evidence>